<comment type="caution">
    <text evidence="2">The sequence shown here is derived from an EMBL/GenBank/DDBJ whole genome shotgun (WGS) entry which is preliminary data.</text>
</comment>
<dbReference type="InterPro" id="IPR011123">
    <property type="entry name" value="Y_Y_Y"/>
</dbReference>
<reference evidence="2" key="1">
    <citation type="submission" date="2020-12" db="EMBL/GenBank/DDBJ databases">
        <title>Clostridium thailandense sp. nov., a novel acetogenic bacterium isolated from peat land soil in Thailand.</title>
        <authorList>
            <person name="Chaikitkaew S."/>
            <person name="Birkeland N.K."/>
        </authorList>
    </citation>
    <scope>NUCLEOTIDE SEQUENCE</scope>
    <source>
        <strain evidence="2">DSM 17425</strain>
    </source>
</reference>
<accession>A0A934HZ20</accession>
<feature type="domain" description="Two component regulator three Y" evidence="1">
    <location>
        <begin position="509"/>
        <end position="571"/>
    </location>
</feature>
<proteinExistence type="predicted"/>
<feature type="domain" description="Two component regulator three Y" evidence="1">
    <location>
        <begin position="409"/>
        <end position="466"/>
    </location>
</feature>
<keyword evidence="3" id="KW-1185">Reference proteome</keyword>
<dbReference type="NCBIfam" id="NF010681">
    <property type="entry name" value="PRK14081.1"/>
    <property type="match status" value="1"/>
</dbReference>
<feature type="domain" description="Two component regulator three Y" evidence="1">
    <location>
        <begin position="316"/>
        <end position="377"/>
    </location>
</feature>
<organism evidence="2 3">
    <name type="scientific">Clostridium aciditolerans</name>
    <dbReference type="NCBI Taxonomy" id="339861"/>
    <lineage>
        <taxon>Bacteria</taxon>
        <taxon>Bacillati</taxon>
        <taxon>Bacillota</taxon>
        <taxon>Clostridia</taxon>
        <taxon>Eubacteriales</taxon>
        <taxon>Clostridiaceae</taxon>
        <taxon>Clostridium</taxon>
    </lineage>
</organism>
<feature type="domain" description="Two component regulator three Y" evidence="1">
    <location>
        <begin position="27"/>
        <end position="91"/>
    </location>
</feature>
<protein>
    <submittedName>
        <fullName evidence="2">Triple tyrosine motif-containing protein</fullName>
    </submittedName>
</protein>
<evidence type="ECO:0000313" key="2">
    <source>
        <dbReference type="EMBL" id="MBI6873849.1"/>
    </source>
</evidence>
<name>A0A934HZ20_9CLOT</name>
<sequence length="667" mass="77952">MNELGIICNLESPQEKDTNIIITIENNLGEDFLYKYMIGCNGTWSTLKDFTEEDKASWVPEEDGKYIIMIQAKKVKGEKSFDYVSRLDYIIGKVEEKLINSITLNKYEFDLGEKVNLFVDANKFPLMFRYWLRINDEWKIIKDYSADNDLTWTTKSIGRGQILVECKNIDSKNKYDDFQTVEFEVIPLKKVEITDFRCLTSDLIENHEIIFQVDATYDENRTILYKFVKITSNGEADCVQDYSTKRTVSYIAEQSGDYKILCLAKDMYSTSEYDDRAIIHFKVKKYNEIFIKSFAADLNSPQLCETSIVLKAEIVGGREVLYRYIIEGKCPEDSGYTRNKTYIWKSKIPGEYKLILWVKDKSFEGKYEASETMSFIIDEHSKEPVRIDRVLIDKGSNVLVDEKVNVKVNASGGTDLRYSFIIKRDGLELEKMDYGTCNWINFIPNKQGCYELEIRVKDKYSSREFDCHWIKSLEALKYVPANIDYILFPAKEYYIVGDKISINSITRNTTNTLLKYVLKINERKVEETDYVLEKAYVFTPKYSGLYSVELFAKNKDSDKPFDCKRDIKVEVHDAFPITGTKITCDKVKFICNESINFTVHSEGGKDVMYEFYVMEKGEWNLVQNYSKKNYYTFIPFCKEEYKVLVLAKSQYSEVSYEDYDTFIFNAE</sequence>
<dbReference type="AlphaFoldDB" id="A0A934HZ20"/>
<evidence type="ECO:0000259" key="1">
    <source>
        <dbReference type="Pfam" id="PF07495"/>
    </source>
</evidence>
<evidence type="ECO:0000313" key="3">
    <source>
        <dbReference type="Proteomes" id="UP000622687"/>
    </source>
</evidence>
<dbReference type="Pfam" id="PF07495">
    <property type="entry name" value="Y_Y_Y"/>
    <property type="match status" value="6"/>
</dbReference>
<feature type="domain" description="Two component regulator three Y" evidence="1">
    <location>
        <begin position="126"/>
        <end position="185"/>
    </location>
</feature>
<dbReference type="RefSeq" id="WP_211143268.1">
    <property type="nucleotide sequence ID" value="NZ_JAEEGB010000015.1"/>
</dbReference>
<gene>
    <name evidence="2" type="ORF">I6U51_14275</name>
</gene>
<dbReference type="EMBL" id="JAEEGB010000015">
    <property type="protein sequence ID" value="MBI6873849.1"/>
    <property type="molecule type" value="Genomic_DNA"/>
</dbReference>
<dbReference type="Proteomes" id="UP000622687">
    <property type="component" value="Unassembled WGS sequence"/>
</dbReference>
<feature type="domain" description="Two component regulator three Y" evidence="1">
    <location>
        <begin position="217"/>
        <end position="284"/>
    </location>
</feature>